<keyword evidence="2" id="KW-1185">Reference proteome</keyword>
<organism evidence="1 2">
    <name type="scientific">Dendrobium catenatum</name>
    <dbReference type="NCBI Taxonomy" id="906689"/>
    <lineage>
        <taxon>Eukaryota</taxon>
        <taxon>Viridiplantae</taxon>
        <taxon>Streptophyta</taxon>
        <taxon>Embryophyta</taxon>
        <taxon>Tracheophyta</taxon>
        <taxon>Spermatophyta</taxon>
        <taxon>Magnoliopsida</taxon>
        <taxon>Liliopsida</taxon>
        <taxon>Asparagales</taxon>
        <taxon>Orchidaceae</taxon>
        <taxon>Epidendroideae</taxon>
        <taxon>Malaxideae</taxon>
        <taxon>Dendrobiinae</taxon>
        <taxon>Dendrobium</taxon>
    </lineage>
</organism>
<dbReference type="EMBL" id="KZ502363">
    <property type="protein sequence ID" value="PKU80250.1"/>
    <property type="molecule type" value="Genomic_DNA"/>
</dbReference>
<evidence type="ECO:0000313" key="2">
    <source>
        <dbReference type="Proteomes" id="UP000233837"/>
    </source>
</evidence>
<proteinExistence type="predicted"/>
<name>A0A2I0WX70_9ASPA</name>
<reference evidence="1 2" key="2">
    <citation type="journal article" date="2017" name="Nature">
        <title>The Apostasia genome and the evolution of orchids.</title>
        <authorList>
            <person name="Zhang G.Q."/>
            <person name="Liu K.W."/>
            <person name="Li Z."/>
            <person name="Lohaus R."/>
            <person name="Hsiao Y.Y."/>
            <person name="Niu S.C."/>
            <person name="Wang J.Y."/>
            <person name="Lin Y.C."/>
            <person name="Xu Q."/>
            <person name="Chen L.J."/>
            <person name="Yoshida K."/>
            <person name="Fujiwara S."/>
            <person name="Wang Z.W."/>
            <person name="Zhang Y.Q."/>
            <person name="Mitsuda N."/>
            <person name="Wang M."/>
            <person name="Liu G.H."/>
            <person name="Pecoraro L."/>
            <person name="Huang H.X."/>
            <person name="Xiao X.J."/>
            <person name="Lin M."/>
            <person name="Wu X.Y."/>
            <person name="Wu W.L."/>
            <person name="Chen Y.Y."/>
            <person name="Chang S.B."/>
            <person name="Sakamoto S."/>
            <person name="Ohme-Takagi M."/>
            <person name="Yagi M."/>
            <person name="Zeng S.J."/>
            <person name="Shen C.Y."/>
            <person name="Yeh C.M."/>
            <person name="Luo Y.B."/>
            <person name="Tsai W.C."/>
            <person name="Van de Peer Y."/>
            <person name="Liu Z.J."/>
        </authorList>
    </citation>
    <scope>NUCLEOTIDE SEQUENCE [LARGE SCALE GENOMIC DNA]</scope>
    <source>
        <tissue evidence="1">The whole plant</tissue>
    </source>
</reference>
<protein>
    <submittedName>
        <fullName evidence="1">Uncharacterized protein</fullName>
    </submittedName>
</protein>
<reference evidence="1 2" key="1">
    <citation type="journal article" date="2016" name="Sci. Rep.">
        <title>The Dendrobium catenatum Lindl. genome sequence provides insights into polysaccharide synthase, floral development and adaptive evolution.</title>
        <authorList>
            <person name="Zhang G.Q."/>
            <person name="Xu Q."/>
            <person name="Bian C."/>
            <person name="Tsai W.C."/>
            <person name="Yeh C.M."/>
            <person name="Liu K.W."/>
            <person name="Yoshida K."/>
            <person name="Zhang L.S."/>
            <person name="Chang S.B."/>
            <person name="Chen F."/>
            <person name="Shi Y."/>
            <person name="Su Y.Y."/>
            <person name="Zhang Y.Q."/>
            <person name="Chen L.J."/>
            <person name="Yin Y."/>
            <person name="Lin M."/>
            <person name="Huang H."/>
            <person name="Deng H."/>
            <person name="Wang Z.W."/>
            <person name="Zhu S.L."/>
            <person name="Zhao X."/>
            <person name="Deng C."/>
            <person name="Niu S.C."/>
            <person name="Huang J."/>
            <person name="Wang M."/>
            <person name="Liu G.H."/>
            <person name="Yang H.J."/>
            <person name="Xiao X.J."/>
            <person name="Hsiao Y.Y."/>
            <person name="Wu W.L."/>
            <person name="Chen Y.Y."/>
            <person name="Mitsuda N."/>
            <person name="Ohme-Takagi M."/>
            <person name="Luo Y.B."/>
            <person name="Van de Peer Y."/>
            <person name="Liu Z.J."/>
        </authorList>
    </citation>
    <scope>NUCLEOTIDE SEQUENCE [LARGE SCALE GENOMIC DNA]</scope>
    <source>
        <tissue evidence="1">The whole plant</tissue>
    </source>
</reference>
<accession>A0A2I0WX70</accession>
<gene>
    <name evidence="1" type="ORF">MA16_Dca005781</name>
</gene>
<evidence type="ECO:0000313" key="1">
    <source>
        <dbReference type="EMBL" id="PKU80250.1"/>
    </source>
</evidence>
<dbReference type="Proteomes" id="UP000233837">
    <property type="component" value="Unassembled WGS sequence"/>
</dbReference>
<sequence>MRRANLTQQSEKWERFSCKERKALMREDLSTISVMANLYEKSARSAGNTLSREYFGIAQRALEDDFERHGLNEALWREVPYSSFGHGDERLGLIRGIM</sequence>
<dbReference type="AlphaFoldDB" id="A0A2I0WX70"/>